<keyword evidence="3" id="KW-1185">Reference proteome</keyword>
<organism evidence="2 3">
    <name type="scientific">Centaurea solstitialis</name>
    <name type="common">yellow star-thistle</name>
    <dbReference type="NCBI Taxonomy" id="347529"/>
    <lineage>
        <taxon>Eukaryota</taxon>
        <taxon>Viridiplantae</taxon>
        <taxon>Streptophyta</taxon>
        <taxon>Embryophyta</taxon>
        <taxon>Tracheophyta</taxon>
        <taxon>Spermatophyta</taxon>
        <taxon>Magnoliopsida</taxon>
        <taxon>eudicotyledons</taxon>
        <taxon>Gunneridae</taxon>
        <taxon>Pentapetalae</taxon>
        <taxon>asterids</taxon>
        <taxon>campanulids</taxon>
        <taxon>Asterales</taxon>
        <taxon>Asteraceae</taxon>
        <taxon>Carduoideae</taxon>
        <taxon>Cardueae</taxon>
        <taxon>Centaureinae</taxon>
        <taxon>Centaurea</taxon>
    </lineage>
</organism>
<sequence length="289" mass="32378">MLLTRKETIATETEEDRSPTAAEEIDASKRLLTEVNYIGVGKSKNDGGAKVQKPLEEAFGIMERIMVDLKFVKGSCANGIPFYVLQNPHFIELVSAIKNATDGYKPPASEKAQTVLLDECFRDVEKEITLFEDIWLSQGLSIISDGLSNVKHNPLITVLAVNSRETVGASNVLQVVTNNAPNCKVVGKEIEKFCDGEGPNKMGEVYEKMDNVLREIKDVMKDNQYFDYYDRIENIVLERWEKMSIPLHCLGFALNLQFYDKHYLEKLAPGGIPWKAPNKEVVKGCNASV</sequence>
<comment type="caution">
    <text evidence="2">The sequence shown here is derived from an EMBL/GenBank/DDBJ whole genome shotgun (WGS) entry which is preliminary data.</text>
</comment>
<dbReference type="AlphaFoldDB" id="A0AA38T1E0"/>
<protein>
    <submittedName>
        <fullName evidence="2">Uncharacterized protein</fullName>
    </submittedName>
</protein>
<evidence type="ECO:0000313" key="2">
    <source>
        <dbReference type="EMBL" id="KAJ9552614.1"/>
    </source>
</evidence>
<dbReference type="PANTHER" id="PTHR32166">
    <property type="entry name" value="OSJNBA0013A04.12 PROTEIN"/>
    <property type="match status" value="1"/>
</dbReference>
<dbReference type="Proteomes" id="UP001172457">
    <property type="component" value="Chromosome 4"/>
</dbReference>
<evidence type="ECO:0000313" key="3">
    <source>
        <dbReference type="Proteomes" id="UP001172457"/>
    </source>
</evidence>
<dbReference type="EMBL" id="JARYMX010000004">
    <property type="protein sequence ID" value="KAJ9552614.1"/>
    <property type="molecule type" value="Genomic_DNA"/>
</dbReference>
<feature type="region of interest" description="Disordered" evidence="1">
    <location>
        <begin position="1"/>
        <end position="22"/>
    </location>
</feature>
<proteinExistence type="predicted"/>
<dbReference type="PANTHER" id="PTHR32166:SF123">
    <property type="entry name" value="BED-TYPE DOMAIN-CONTAINING PROTEIN"/>
    <property type="match status" value="1"/>
</dbReference>
<accession>A0AA38T1E0</accession>
<reference evidence="2" key="1">
    <citation type="submission" date="2023-03" db="EMBL/GenBank/DDBJ databases">
        <title>Chromosome-scale reference genome and RAD-based genetic map of yellow starthistle (Centaurea solstitialis) reveal putative structural variation and QTLs associated with invader traits.</title>
        <authorList>
            <person name="Reatini B."/>
            <person name="Cang F.A."/>
            <person name="Jiang Q."/>
            <person name="Mckibben M.T.W."/>
            <person name="Barker M.S."/>
            <person name="Rieseberg L.H."/>
            <person name="Dlugosch K.M."/>
        </authorList>
    </citation>
    <scope>NUCLEOTIDE SEQUENCE</scope>
    <source>
        <strain evidence="2">CAN-66</strain>
        <tissue evidence="2">Leaf</tissue>
    </source>
</reference>
<gene>
    <name evidence="2" type="ORF">OSB04_016659</name>
</gene>
<evidence type="ECO:0000256" key="1">
    <source>
        <dbReference type="SAM" id="MobiDB-lite"/>
    </source>
</evidence>
<name>A0AA38T1E0_9ASTR</name>